<dbReference type="PANTHER" id="PTHR39158">
    <property type="entry name" value="OS08G0560600 PROTEIN"/>
    <property type="match status" value="1"/>
</dbReference>
<dbReference type="Proteomes" id="UP001162480">
    <property type="component" value="Chromosome 27"/>
</dbReference>
<dbReference type="InterPro" id="IPR052573">
    <property type="entry name" value="DnaJ_C_subfamily_28"/>
</dbReference>
<accession>A0AA36BWS5</accession>
<organism evidence="2 3">
    <name type="scientific">Octopus vulgaris</name>
    <name type="common">Common octopus</name>
    <dbReference type="NCBI Taxonomy" id="6645"/>
    <lineage>
        <taxon>Eukaryota</taxon>
        <taxon>Metazoa</taxon>
        <taxon>Spiralia</taxon>
        <taxon>Lophotrochozoa</taxon>
        <taxon>Mollusca</taxon>
        <taxon>Cephalopoda</taxon>
        <taxon>Coleoidea</taxon>
        <taxon>Octopodiformes</taxon>
        <taxon>Octopoda</taxon>
        <taxon>Incirrata</taxon>
        <taxon>Octopodidae</taxon>
        <taxon>Octopus</taxon>
    </lineage>
</organism>
<dbReference type="InterPro" id="IPR018961">
    <property type="entry name" value="DnaJ_homolog_subfam-C_membr-28"/>
</dbReference>
<dbReference type="PRINTS" id="PR00625">
    <property type="entry name" value="JDOMAIN"/>
</dbReference>
<dbReference type="CDD" id="cd06257">
    <property type="entry name" value="DnaJ"/>
    <property type="match status" value="1"/>
</dbReference>
<evidence type="ECO:0000259" key="1">
    <source>
        <dbReference type="PROSITE" id="PS50076"/>
    </source>
</evidence>
<dbReference type="Pfam" id="PF00226">
    <property type="entry name" value="DnaJ"/>
    <property type="match status" value="1"/>
</dbReference>
<dbReference type="AlphaFoldDB" id="A0AA36BWS5"/>
<dbReference type="EMBL" id="OX597840">
    <property type="protein sequence ID" value="CAI9741780.1"/>
    <property type="molecule type" value="Genomic_DNA"/>
</dbReference>
<dbReference type="SMART" id="SM00271">
    <property type="entry name" value="DnaJ"/>
    <property type="match status" value="1"/>
</dbReference>
<dbReference type="PROSITE" id="PS50076">
    <property type="entry name" value="DNAJ_2"/>
    <property type="match status" value="1"/>
</dbReference>
<proteinExistence type="predicted"/>
<sequence>MLEIMLRFCHEVNVRKIASVGSSFRASPVCSINDLLHQSFRLWPGKIPQCYLSSNPFPGHKRKDDPVHLENYNILNVSHESSAEEVREAYIRLAKKFHPDSGSENANPQKFAQIQDAYYSIMRNLQQNPVSKPEIPLEDEDREKIERLSPHHRHYLSFEGVGSGTPTRREKQYRQHQIRRAAENIIQYRIEKYGETEDSAMVVKDKKATRKHKISNTIDRVVEDLIQDAMSKGEFHNLSGAGKPIVYQNASTTLDPHTHRLNQVLINNGYSPEWITMMKEIREHVALLRHNIAMHYAQGPNNLSTHAVEKFQTGIRDINVKIDKYNMIVPILRKQMVHYDCGKELSTIRAKPHHYIKPELDEISAKVLDEKDALHSDPIDWSQVWKDIKAVFK</sequence>
<dbReference type="PANTHER" id="PTHR39158:SF1">
    <property type="entry name" value="DNAJ HOMOLOG SUBFAMILY C MEMBER 28"/>
    <property type="match status" value="1"/>
</dbReference>
<reference evidence="2" key="1">
    <citation type="submission" date="2023-08" db="EMBL/GenBank/DDBJ databases">
        <authorList>
            <person name="Alioto T."/>
            <person name="Alioto T."/>
            <person name="Gomez Garrido J."/>
        </authorList>
    </citation>
    <scope>NUCLEOTIDE SEQUENCE</scope>
</reference>
<dbReference type="Pfam" id="PF09350">
    <property type="entry name" value="DJC28_CD"/>
    <property type="match status" value="1"/>
</dbReference>
<protein>
    <recommendedName>
        <fullName evidence="1">J domain-containing protein</fullName>
    </recommendedName>
</protein>
<evidence type="ECO:0000313" key="2">
    <source>
        <dbReference type="EMBL" id="CAI9741780.1"/>
    </source>
</evidence>
<dbReference type="InterPro" id="IPR036869">
    <property type="entry name" value="J_dom_sf"/>
</dbReference>
<feature type="domain" description="J" evidence="1">
    <location>
        <begin position="70"/>
        <end position="149"/>
    </location>
</feature>
<gene>
    <name evidence="2" type="ORF">OCTVUL_1B024950</name>
</gene>
<dbReference type="InterPro" id="IPR001623">
    <property type="entry name" value="DnaJ_domain"/>
</dbReference>
<evidence type="ECO:0000313" key="3">
    <source>
        <dbReference type="Proteomes" id="UP001162480"/>
    </source>
</evidence>
<dbReference type="SUPFAM" id="SSF46565">
    <property type="entry name" value="Chaperone J-domain"/>
    <property type="match status" value="1"/>
</dbReference>
<dbReference type="Gene3D" id="1.10.287.110">
    <property type="entry name" value="DnaJ domain"/>
    <property type="match status" value="1"/>
</dbReference>
<name>A0AA36BWS5_OCTVU</name>
<keyword evidence="3" id="KW-1185">Reference proteome</keyword>